<evidence type="ECO:0000256" key="1">
    <source>
        <dbReference type="ARBA" id="ARBA00022574"/>
    </source>
</evidence>
<dbReference type="Gene3D" id="2.130.10.10">
    <property type="entry name" value="YVTN repeat-like/Quinoprotein amine dehydrogenase"/>
    <property type="match status" value="2"/>
</dbReference>
<feature type="region of interest" description="Disordered" evidence="4">
    <location>
        <begin position="362"/>
        <end position="398"/>
    </location>
</feature>
<dbReference type="EMBL" id="KB469298">
    <property type="protein sequence ID" value="EPQ58066.1"/>
    <property type="molecule type" value="Genomic_DNA"/>
</dbReference>
<feature type="repeat" description="WD" evidence="3">
    <location>
        <begin position="117"/>
        <end position="158"/>
    </location>
</feature>
<dbReference type="InterPro" id="IPR020472">
    <property type="entry name" value="WD40_PAC1"/>
</dbReference>
<sequence length="398" mass="43724">MQTTAGSSFLRAEVDLAQEEARKRKAEKTKTLGSPIEVPGKPLAITIQGSGAWTAESNAIARLIDLESGKTRKIFKGHSGPVTSLVLHDNGRILITGSWDQTIRVWNTQTKEVISSTAAHTDFVKGLFIIPSLNLLVSGSSDKTVRFWDLSDVRSAQPLVSTGSISAHTRPVERFAGYATSDTTGVLYTADTMGIIKAWNLEKEEGTPIRWRATVRTEFKHHRTGVNDMVFGADQLWTASSDETVQVQHVVPPKETKPIPPITHPVAVKAILHLGLTELAEPYLITGAGDVIRVYDVSSPEEPELLNVIDAHWHDVTALRLWVRKTVGEDGVTRVEPWVVSASLDGTLRKWRVSELLKPAPVQAEAVPSTKEEPTNAEKPSGLTEEEERELEELMAED</sequence>
<proteinExistence type="predicted"/>
<evidence type="ECO:0000256" key="2">
    <source>
        <dbReference type="ARBA" id="ARBA00022737"/>
    </source>
</evidence>
<keyword evidence="2" id="KW-0677">Repeat</keyword>
<feature type="repeat" description="WD" evidence="3">
    <location>
        <begin position="75"/>
        <end position="116"/>
    </location>
</feature>
<evidence type="ECO:0000313" key="6">
    <source>
        <dbReference type="Proteomes" id="UP000030669"/>
    </source>
</evidence>
<dbReference type="STRING" id="670483.S7QE37"/>
<evidence type="ECO:0000313" key="5">
    <source>
        <dbReference type="EMBL" id="EPQ58066.1"/>
    </source>
</evidence>
<dbReference type="PROSITE" id="PS50294">
    <property type="entry name" value="WD_REPEATS_REGION"/>
    <property type="match status" value="2"/>
</dbReference>
<feature type="compositionally biased region" description="Acidic residues" evidence="4">
    <location>
        <begin position="384"/>
        <end position="398"/>
    </location>
</feature>
<dbReference type="InterPro" id="IPR036322">
    <property type="entry name" value="WD40_repeat_dom_sf"/>
</dbReference>
<dbReference type="PROSITE" id="PS00678">
    <property type="entry name" value="WD_REPEATS_1"/>
    <property type="match status" value="2"/>
</dbReference>
<dbReference type="InterPro" id="IPR001680">
    <property type="entry name" value="WD40_rpt"/>
</dbReference>
<dbReference type="PROSITE" id="PS50082">
    <property type="entry name" value="WD_REPEATS_2"/>
    <property type="match status" value="2"/>
</dbReference>
<dbReference type="AlphaFoldDB" id="S7QE37"/>
<protein>
    <submittedName>
        <fullName evidence="5">WD40 repeat-like protein</fullName>
    </submittedName>
</protein>
<dbReference type="OrthoDB" id="6262491at2759"/>
<dbReference type="GeneID" id="19303642"/>
<name>S7QE37_GLOTA</name>
<dbReference type="RefSeq" id="XP_007863348.1">
    <property type="nucleotide sequence ID" value="XM_007865157.1"/>
</dbReference>
<organism evidence="5 6">
    <name type="scientific">Gloeophyllum trabeum (strain ATCC 11539 / FP-39264 / Madison 617)</name>
    <name type="common">Brown rot fungus</name>
    <dbReference type="NCBI Taxonomy" id="670483"/>
    <lineage>
        <taxon>Eukaryota</taxon>
        <taxon>Fungi</taxon>
        <taxon>Dikarya</taxon>
        <taxon>Basidiomycota</taxon>
        <taxon>Agaricomycotina</taxon>
        <taxon>Agaricomycetes</taxon>
        <taxon>Gloeophyllales</taxon>
        <taxon>Gloeophyllaceae</taxon>
        <taxon>Gloeophyllum</taxon>
    </lineage>
</organism>
<reference evidence="5 6" key="1">
    <citation type="journal article" date="2012" name="Science">
        <title>The Paleozoic origin of enzymatic lignin decomposition reconstructed from 31 fungal genomes.</title>
        <authorList>
            <person name="Floudas D."/>
            <person name="Binder M."/>
            <person name="Riley R."/>
            <person name="Barry K."/>
            <person name="Blanchette R.A."/>
            <person name="Henrissat B."/>
            <person name="Martinez A.T."/>
            <person name="Otillar R."/>
            <person name="Spatafora J.W."/>
            <person name="Yadav J.S."/>
            <person name="Aerts A."/>
            <person name="Benoit I."/>
            <person name="Boyd A."/>
            <person name="Carlson A."/>
            <person name="Copeland A."/>
            <person name="Coutinho P.M."/>
            <person name="de Vries R.P."/>
            <person name="Ferreira P."/>
            <person name="Findley K."/>
            <person name="Foster B."/>
            <person name="Gaskell J."/>
            <person name="Glotzer D."/>
            <person name="Gorecki P."/>
            <person name="Heitman J."/>
            <person name="Hesse C."/>
            <person name="Hori C."/>
            <person name="Igarashi K."/>
            <person name="Jurgens J.A."/>
            <person name="Kallen N."/>
            <person name="Kersten P."/>
            <person name="Kohler A."/>
            <person name="Kuees U."/>
            <person name="Kumar T.K.A."/>
            <person name="Kuo A."/>
            <person name="LaButti K."/>
            <person name="Larrondo L.F."/>
            <person name="Lindquist E."/>
            <person name="Ling A."/>
            <person name="Lombard V."/>
            <person name="Lucas S."/>
            <person name="Lundell T."/>
            <person name="Martin R."/>
            <person name="McLaughlin D.J."/>
            <person name="Morgenstern I."/>
            <person name="Morin E."/>
            <person name="Murat C."/>
            <person name="Nagy L.G."/>
            <person name="Nolan M."/>
            <person name="Ohm R.A."/>
            <person name="Patyshakuliyeva A."/>
            <person name="Rokas A."/>
            <person name="Ruiz-Duenas F.J."/>
            <person name="Sabat G."/>
            <person name="Salamov A."/>
            <person name="Samejima M."/>
            <person name="Schmutz J."/>
            <person name="Slot J.C."/>
            <person name="St John F."/>
            <person name="Stenlid J."/>
            <person name="Sun H."/>
            <person name="Sun S."/>
            <person name="Syed K."/>
            <person name="Tsang A."/>
            <person name="Wiebenga A."/>
            <person name="Young D."/>
            <person name="Pisabarro A."/>
            <person name="Eastwood D.C."/>
            <person name="Martin F."/>
            <person name="Cullen D."/>
            <person name="Grigoriev I.V."/>
            <person name="Hibbett D.S."/>
        </authorList>
    </citation>
    <scope>NUCLEOTIDE SEQUENCE [LARGE SCALE GENOMIC DNA]</scope>
    <source>
        <strain evidence="5 6">ATCC 11539</strain>
    </source>
</reference>
<dbReference type="Pfam" id="PF00400">
    <property type="entry name" value="WD40"/>
    <property type="match status" value="2"/>
</dbReference>
<evidence type="ECO:0000256" key="4">
    <source>
        <dbReference type="SAM" id="MobiDB-lite"/>
    </source>
</evidence>
<dbReference type="SMART" id="SM00320">
    <property type="entry name" value="WD40"/>
    <property type="match status" value="5"/>
</dbReference>
<dbReference type="PANTHER" id="PTHR44489">
    <property type="match status" value="1"/>
</dbReference>
<dbReference type="InterPro" id="IPR015943">
    <property type="entry name" value="WD40/YVTN_repeat-like_dom_sf"/>
</dbReference>
<dbReference type="SUPFAM" id="SSF50978">
    <property type="entry name" value="WD40 repeat-like"/>
    <property type="match status" value="1"/>
</dbReference>
<dbReference type="HOGENOM" id="CLU_000288_57_4_1"/>
<keyword evidence="6" id="KW-1185">Reference proteome</keyword>
<dbReference type="InterPro" id="IPR019775">
    <property type="entry name" value="WD40_repeat_CS"/>
</dbReference>
<gene>
    <name evidence="5" type="ORF">GLOTRDRAFT_136852</name>
</gene>
<dbReference type="Proteomes" id="UP000030669">
    <property type="component" value="Unassembled WGS sequence"/>
</dbReference>
<dbReference type="eggNOG" id="KOG0274">
    <property type="taxonomic scope" value="Eukaryota"/>
</dbReference>
<dbReference type="OMA" id="TIRTWPL"/>
<keyword evidence="1 3" id="KW-0853">WD repeat</keyword>
<dbReference type="PANTHER" id="PTHR44489:SF11">
    <property type="entry name" value="WD REPEAT DOMAIN 86"/>
    <property type="match status" value="1"/>
</dbReference>
<evidence type="ECO:0000256" key="3">
    <source>
        <dbReference type="PROSITE-ProRule" id="PRU00221"/>
    </source>
</evidence>
<dbReference type="PRINTS" id="PR00320">
    <property type="entry name" value="GPROTEINBRPT"/>
</dbReference>
<dbReference type="KEGG" id="gtr:GLOTRDRAFT_136852"/>
<dbReference type="InterPro" id="IPR044715">
    <property type="entry name" value="WDR86-like"/>
</dbReference>
<accession>S7QE37</accession>